<proteinExistence type="predicted"/>
<dbReference type="EMBL" id="CALNXK010000297">
    <property type="protein sequence ID" value="CAH3181471.1"/>
    <property type="molecule type" value="Genomic_DNA"/>
</dbReference>
<gene>
    <name evidence="1" type="ORF">PLOB_00024679</name>
</gene>
<dbReference type="PANTHER" id="PTHR35558:SF1">
    <property type="entry name" value="ENDONUCLEASE_EXONUCLEASE_PHOSPHATASE DOMAIN-CONTAINING PROTEIN"/>
    <property type="match status" value="1"/>
</dbReference>
<comment type="caution">
    <text evidence="1">The sequence shown here is derived from an EMBL/GenBank/DDBJ whole genome shotgun (WGS) entry which is preliminary data.</text>
</comment>
<name>A0ABN8RPQ0_9CNID</name>
<reference evidence="1 2" key="1">
    <citation type="submission" date="2022-05" db="EMBL/GenBank/DDBJ databases">
        <authorList>
            <consortium name="Genoscope - CEA"/>
            <person name="William W."/>
        </authorList>
    </citation>
    <scope>NUCLEOTIDE SEQUENCE [LARGE SCALE GENOMIC DNA]</scope>
</reference>
<sequence>MEPMELCDAVFTPAQLAAIQDTVSSTVQAVFQSLPHTTTLSRLLPRFPAHQVLVFLLWSLRTASIVPWTRHSRIKYSAVSTLISLCFCQKHCTRPRPRPPIALRGLAPGSLGSPLTVVKRKKPVVDSFQKWLDAFMAYMLVIVTAYPNRAVELIKYQQIISRAVTKFKGLAWYTYDEHFRRRAARDLTIAWDRIDIELWTVTFTARTINLMTAPTRNPAKSLAGLPSFASITTNPQGVSDVPVTSPTIAAAVDPAVTHSSIAPAPDSMPQAPNQQPRAIAAKNKVEQCQRKQRPTVSTPLDVDKLAFELVNHPNRSFVDNLVNALRYGTRIGYLGPQKFRVSNNLISASQHPEVISANLSKEMSLGRVAGPFLSPPLPNFQCHPIGVVPKKHSTEWRTIYHLSYPPGDSVNDHIPKDPYSLQYVRVDDAISILKS</sequence>
<dbReference type="Proteomes" id="UP001159405">
    <property type="component" value="Unassembled WGS sequence"/>
</dbReference>
<dbReference type="PANTHER" id="PTHR35558">
    <property type="entry name" value="SGNH_HYDRO DOMAIN-CONTAINING PROTEIN"/>
    <property type="match status" value="1"/>
</dbReference>
<organism evidence="1 2">
    <name type="scientific">Porites lobata</name>
    <dbReference type="NCBI Taxonomy" id="104759"/>
    <lineage>
        <taxon>Eukaryota</taxon>
        <taxon>Metazoa</taxon>
        <taxon>Cnidaria</taxon>
        <taxon>Anthozoa</taxon>
        <taxon>Hexacorallia</taxon>
        <taxon>Scleractinia</taxon>
        <taxon>Fungiina</taxon>
        <taxon>Poritidae</taxon>
        <taxon>Porites</taxon>
    </lineage>
</organism>
<keyword evidence="2" id="KW-1185">Reference proteome</keyword>
<accession>A0ABN8RPQ0</accession>
<protein>
    <submittedName>
        <fullName evidence="1">Uncharacterized protein</fullName>
    </submittedName>
</protein>
<evidence type="ECO:0000313" key="2">
    <source>
        <dbReference type="Proteomes" id="UP001159405"/>
    </source>
</evidence>
<evidence type="ECO:0000313" key="1">
    <source>
        <dbReference type="EMBL" id="CAH3181471.1"/>
    </source>
</evidence>